<keyword evidence="3" id="KW-1185">Reference proteome</keyword>
<feature type="compositionally biased region" description="Basic and acidic residues" evidence="1">
    <location>
        <begin position="17"/>
        <end position="35"/>
    </location>
</feature>
<protein>
    <submittedName>
        <fullName evidence="2">Uncharacterized protein</fullName>
    </submittedName>
</protein>
<dbReference type="EMBL" id="KZ680210">
    <property type="protein sequence ID" value="PTB68022.1"/>
    <property type="molecule type" value="Genomic_DNA"/>
</dbReference>
<dbReference type="AlphaFoldDB" id="A0A2T4BFA9"/>
<evidence type="ECO:0000313" key="3">
    <source>
        <dbReference type="Proteomes" id="UP000241546"/>
    </source>
</evidence>
<proteinExistence type="predicted"/>
<name>A0A2T4BFA9_9HYPO</name>
<dbReference type="GeneID" id="36606127"/>
<organism evidence="2 3">
    <name type="scientific">Trichoderma citrinoviride</name>
    <dbReference type="NCBI Taxonomy" id="58853"/>
    <lineage>
        <taxon>Eukaryota</taxon>
        <taxon>Fungi</taxon>
        <taxon>Dikarya</taxon>
        <taxon>Ascomycota</taxon>
        <taxon>Pezizomycotina</taxon>
        <taxon>Sordariomycetes</taxon>
        <taxon>Hypocreomycetidae</taxon>
        <taxon>Hypocreales</taxon>
        <taxon>Hypocreaceae</taxon>
        <taxon>Trichoderma</taxon>
    </lineage>
</organism>
<feature type="region of interest" description="Disordered" evidence="1">
    <location>
        <begin position="15"/>
        <end position="113"/>
    </location>
</feature>
<evidence type="ECO:0000256" key="1">
    <source>
        <dbReference type="SAM" id="MobiDB-lite"/>
    </source>
</evidence>
<dbReference type="Proteomes" id="UP000241546">
    <property type="component" value="Unassembled WGS sequence"/>
</dbReference>
<accession>A0A2T4BFA9</accession>
<gene>
    <name evidence="2" type="ORF">BBK36DRAFT_2847</name>
</gene>
<sequence length="140" mass="15853">MAHLRAKWVKQMMSRGVKVEAVKGEEKSTKPKEDPPSVESLTLVDENQGDEDEDEDEGEEEYEGEGDGYEGDGYGGDGYEGDDYENEDEGEDDEGDGFDDELENGEEEITEHEVVLDVREPAFNWSWWFEGRGSTYPQGR</sequence>
<feature type="compositionally biased region" description="Acidic residues" evidence="1">
    <location>
        <begin position="79"/>
        <end position="110"/>
    </location>
</feature>
<dbReference type="RefSeq" id="XP_024751342.1">
    <property type="nucleotide sequence ID" value="XM_024898009.1"/>
</dbReference>
<reference evidence="3" key="1">
    <citation type="submission" date="2016-07" db="EMBL/GenBank/DDBJ databases">
        <title>Multiple horizontal gene transfer events from other fungi enriched the ability of initially mycotrophic Trichoderma (Ascomycota) to feed on dead plant biomass.</title>
        <authorList>
            <consortium name="DOE Joint Genome Institute"/>
            <person name="Atanasova L."/>
            <person name="Chenthamara K."/>
            <person name="Zhang J."/>
            <person name="Grujic M."/>
            <person name="Henrissat B."/>
            <person name="Kuo A."/>
            <person name="Aerts A."/>
            <person name="Salamov A."/>
            <person name="Lipzen A."/>
            <person name="Labutti K."/>
            <person name="Barry K."/>
            <person name="Miao Y."/>
            <person name="Rahimi M.J."/>
            <person name="Shen Q."/>
            <person name="Grigoriev I.V."/>
            <person name="Kubicek C.P."/>
            <person name="Druzhinina I.S."/>
        </authorList>
    </citation>
    <scope>NUCLEOTIDE SEQUENCE [LARGE SCALE GENOMIC DNA]</scope>
    <source>
        <strain evidence="3">TUCIM 6016</strain>
    </source>
</reference>
<dbReference type="OrthoDB" id="4900539at2759"/>
<evidence type="ECO:0000313" key="2">
    <source>
        <dbReference type="EMBL" id="PTB68022.1"/>
    </source>
</evidence>
<feature type="compositionally biased region" description="Acidic residues" evidence="1">
    <location>
        <begin position="47"/>
        <end position="70"/>
    </location>
</feature>